<dbReference type="GO" id="GO:0009055">
    <property type="term" value="F:electron transfer activity"/>
    <property type="evidence" value="ECO:0007669"/>
    <property type="project" value="TreeGrafter"/>
</dbReference>
<dbReference type="Pfam" id="PF02322">
    <property type="entry name" value="Cyt_bd_oxida_II"/>
    <property type="match status" value="1"/>
</dbReference>
<feature type="transmembrane region" description="Helical" evidence="7">
    <location>
        <begin position="49"/>
        <end position="71"/>
    </location>
</feature>
<dbReference type="AlphaFoldDB" id="D3QB04"/>
<keyword evidence="5 7" id="KW-1133">Transmembrane helix</keyword>
<dbReference type="Proteomes" id="UP000000844">
    <property type="component" value="Chromosome"/>
</dbReference>
<evidence type="ECO:0000256" key="1">
    <source>
        <dbReference type="ARBA" id="ARBA00004651"/>
    </source>
</evidence>
<sequence>MILESLWLALLGVLLGGYFVLGGLDYGAQVLRLWLGGDESARRSTLGALGPFFFGNEVWLVGFAGVLFGAFPFLEGKLLSGMYPLFLAILIGLVVGKTAVQLRGRADTVRGRRVWDVLAFAGGLVPAWSWGMLVALLLRGVPIGADGHFTLTGAQLGEPFVLACGAASTALFVTHGAAFLAARVRGAAAGAARALLPRLGVVTVVASLGAGGIGVASAVDDGFAAPAAAVAVGALLPIAVVAAMVASRRGWAKTAVTATGVAALVPALLPGVAHYPRLLVSTVSERYSVTVSHAAADVETLKLLSAFGIVVVPVILLYQGWSWWAFRERVDSGSPTYF</sequence>
<feature type="transmembrane region" description="Helical" evidence="7">
    <location>
        <begin position="303"/>
        <end position="326"/>
    </location>
</feature>
<keyword evidence="4 7" id="KW-0812">Transmembrane</keyword>
<keyword evidence="6 7" id="KW-0472">Membrane</keyword>
<dbReference type="NCBIfam" id="TIGR00203">
    <property type="entry name" value="cydB"/>
    <property type="match status" value="1"/>
</dbReference>
<feature type="transmembrane region" description="Helical" evidence="7">
    <location>
        <begin position="223"/>
        <end position="243"/>
    </location>
</feature>
<evidence type="ECO:0000313" key="8">
    <source>
        <dbReference type="EMBL" id="ADD40821.1"/>
    </source>
</evidence>
<evidence type="ECO:0000256" key="4">
    <source>
        <dbReference type="ARBA" id="ARBA00022692"/>
    </source>
</evidence>
<dbReference type="PANTHER" id="PTHR43141">
    <property type="entry name" value="CYTOCHROME BD2 SUBUNIT II"/>
    <property type="match status" value="1"/>
</dbReference>
<evidence type="ECO:0000313" key="9">
    <source>
        <dbReference type="Proteomes" id="UP000000844"/>
    </source>
</evidence>
<gene>
    <name evidence="8" type="ordered locus">Snas_1111</name>
</gene>
<dbReference type="STRING" id="446470.Snas_1111"/>
<evidence type="ECO:0000256" key="6">
    <source>
        <dbReference type="ARBA" id="ARBA00023136"/>
    </source>
</evidence>
<evidence type="ECO:0000256" key="2">
    <source>
        <dbReference type="ARBA" id="ARBA00007543"/>
    </source>
</evidence>
<feature type="transmembrane region" description="Helical" evidence="7">
    <location>
        <begin position="194"/>
        <end position="217"/>
    </location>
</feature>
<dbReference type="InterPro" id="IPR003317">
    <property type="entry name" value="Cyt-d_oxidase_su2"/>
</dbReference>
<dbReference type="RefSeq" id="WP_013016392.1">
    <property type="nucleotide sequence ID" value="NC_013947.1"/>
</dbReference>
<evidence type="ECO:0000256" key="5">
    <source>
        <dbReference type="ARBA" id="ARBA00022989"/>
    </source>
</evidence>
<dbReference type="eggNOG" id="COG1294">
    <property type="taxonomic scope" value="Bacteria"/>
</dbReference>
<keyword evidence="9" id="KW-1185">Reference proteome</keyword>
<comment type="similarity">
    <text evidence="2">Belongs to the cytochrome ubiquinol oxidase subunit 2 family.</text>
</comment>
<dbReference type="GO" id="GO:0005886">
    <property type="term" value="C:plasma membrane"/>
    <property type="evidence" value="ECO:0007669"/>
    <property type="project" value="UniProtKB-SubCell"/>
</dbReference>
<dbReference type="GO" id="GO:0019646">
    <property type="term" value="P:aerobic electron transport chain"/>
    <property type="evidence" value="ECO:0007669"/>
    <property type="project" value="TreeGrafter"/>
</dbReference>
<proteinExistence type="inferred from homology"/>
<dbReference type="GO" id="GO:0016682">
    <property type="term" value="F:oxidoreductase activity, acting on diphenols and related substances as donors, oxygen as acceptor"/>
    <property type="evidence" value="ECO:0007669"/>
    <property type="project" value="TreeGrafter"/>
</dbReference>
<feature type="transmembrane region" description="Helical" evidence="7">
    <location>
        <begin position="83"/>
        <end position="102"/>
    </location>
</feature>
<dbReference type="EMBL" id="CP001778">
    <property type="protein sequence ID" value="ADD40821.1"/>
    <property type="molecule type" value="Genomic_DNA"/>
</dbReference>
<keyword evidence="3" id="KW-1003">Cell membrane</keyword>
<evidence type="ECO:0000256" key="7">
    <source>
        <dbReference type="SAM" id="Phobius"/>
    </source>
</evidence>
<feature type="transmembrane region" description="Helical" evidence="7">
    <location>
        <begin position="160"/>
        <end position="182"/>
    </location>
</feature>
<dbReference type="HOGENOM" id="CLU_049294_0_1_11"/>
<comment type="subcellular location">
    <subcellularLocation>
        <location evidence="1">Cell membrane</location>
        <topology evidence="1">Multi-pass membrane protein</topology>
    </subcellularLocation>
</comment>
<evidence type="ECO:0000256" key="3">
    <source>
        <dbReference type="ARBA" id="ARBA00022475"/>
    </source>
</evidence>
<feature type="transmembrane region" description="Helical" evidence="7">
    <location>
        <begin position="114"/>
        <end position="140"/>
    </location>
</feature>
<dbReference type="KEGG" id="sna:Snas_1111"/>
<reference evidence="8 9" key="1">
    <citation type="journal article" date="2009" name="Stand. Genomic Sci.">
        <title>Complete genome sequence of Stackebrandtia nassauensis type strain (LLR-40K-21).</title>
        <authorList>
            <person name="Munk C."/>
            <person name="Lapidus A."/>
            <person name="Copeland A."/>
            <person name="Jando M."/>
            <person name="Mayilraj S."/>
            <person name="Glavina Del Rio T."/>
            <person name="Nolan M."/>
            <person name="Chen F."/>
            <person name="Lucas S."/>
            <person name="Tice H."/>
            <person name="Cheng J.F."/>
            <person name="Han C."/>
            <person name="Detter J.C."/>
            <person name="Bruce D."/>
            <person name="Goodwin L."/>
            <person name="Chain P."/>
            <person name="Pitluck S."/>
            <person name="Goker M."/>
            <person name="Ovchinikova G."/>
            <person name="Pati A."/>
            <person name="Ivanova N."/>
            <person name="Mavromatis K."/>
            <person name="Chen A."/>
            <person name="Palaniappan K."/>
            <person name="Land M."/>
            <person name="Hauser L."/>
            <person name="Chang Y.J."/>
            <person name="Jeffries C.D."/>
            <person name="Bristow J."/>
            <person name="Eisen J.A."/>
            <person name="Markowitz V."/>
            <person name="Hugenholtz P."/>
            <person name="Kyrpides N.C."/>
            <person name="Klenk H.P."/>
        </authorList>
    </citation>
    <scope>NUCLEOTIDE SEQUENCE [LARGE SCALE GENOMIC DNA]</scope>
    <source>
        <strain evidence="9">DSM 44728 / CIP 108903 / NRRL B-16338 / NBRC 102104 / LLR-40K-21</strain>
    </source>
</reference>
<protein>
    <submittedName>
        <fullName evidence="8">Cytochrome d ubiquinol oxidase, subunit II</fullName>
    </submittedName>
</protein>
<name>D3QB04_STANL</name>
<dbReference type="PANTHER" id="PTHR43141:SF4">
    <property type="entry name" value="CYTOCHROME BD2 SUBUNIT II"/>
    <property type="match status" value="1"/>
</dbReference>
<organism evidence="8 9">
    <name type="scientific">Stackebrandtia nassauensis (strain DSM 44728 / CIP 108903 / NRRL B-16338 / NBRC 102104 / LLR-40K-21)</name>
    <dbReference type="NCBI Taxonomy" id="446470"/>
    <lineage>
        <taxon>Bacteria</taxon>
        <taxon>Bacillati</taxon>
        <taxon>Actinomycetota</taxon>
        <taxon>Actinomycetes</taxon>
        <taxon>Glycomycetales</taxon>
        <taxon>Glycomycetaceae</taxon>
        <taxon>Stackebrandtia</taxon>
    </lineage>
</organism>
<feature type="transmembrane region" description="Helical" evidence="7">
    <location>
        <begin position="6"/>
        <end position="28"/>
    </location>
</feature>
<dbReference type="GO" id="GO:0070069">
    <property type="term" value="C:cytochrome complex"/>
    <property type="evidence" value="ECO:0007669"/>
    <property type="project" value="TreeGrafter"/>
</dbReference>
<accession>D3QB04</accession>
<dbReference type="OrthoDB" id="9776710at2"/>